<proteinExistence type="predicted"/>
<feature type="region of interest" description="Disordered" evidence="1">
    <location>
        <begin position="1"/>
        <end position="25"/>
    </location>
</feature>
<organism evidence="2 3">
    <name type="scientific">Vespula pensylvanica</name>
    <name type="common">Western yellow jacket</name>
    <name type="synonym">Wasp</name>
    <dbReference type="NCBI Taxonomy" id="30213"/>
    <lineage>
        <taxon>Eukaryota</taxon>
        <taxon>Metazoa</taxon>
        <taxon>Ecdysozoa</taxon>
        <taxon>Arthropoda</taxon>
        <taxon>Hexapoda</taxon>
        <taxon>Insecta</taxon>
        <taxon>Pterygota</taxon>
        <taxon>Neoptera</taxon>
        <taxon>Endopterygota</taxon>
        <taxon>Hymenoptera</taxon>
        <taxon>Apocrita</taxon>
        <taxon>Aculeata</taxon>
        <taxon>Vespoidea</taxon>
        <taxon>Vespidae</taxon>
        <taxon>Vespinae</taxon>
        <taxon>Vespula</taxon>
    </lineage>
</organism>
<gene>
    <name evidence="2" type="ORF">H0235_015684</name>
</gene>
<dbReference type="EMBL" id="JACSDY010000018">
    <property type="protein sequence ID" value="KAF7399947.1"/>
    <property type="molecule type" value="Genomic_DNA"/>
</dbReference>
<feature type="compositionally biased region" description="Basic and acidic residues" evidence="1">
    <location>
        <begin position="7"/>
        <end position="24"/>
    </location>
</feature>
<keyword evidence="3" id="KW-1185">Reference proteome</keyword>
<evidence type="ECO:0000313" key="3">
    <source>
        <dbReference type="Proteomes" id="UP000600918"/>
    </source>
</evidence>
<evidence type="ECO:0000313" key="2">
    <source>
        <dbReference type="EMBL" id="KAF7399947.1"/>
    </source>
</evidence>
<dbReference type="Proteomes" id="UP000600918">
    <property type="component" value="Unassembled WGS sequence"/>
</dbReference>
<comment type="caution">
    <text evidence="2">The sequence shown here is derived from an EMBL/GenBank/DDBJ whole genome shotgun (WGS) entry which is preliminary data.</text>
</comment>
<protein>
    <submittedName>
        <fullName evidence="2">Uncharacterized protein</fullName>
    </submittedName>
</protein>
<evidence type="ECO:0000256" key="1">
    <source>
        <dbReference type="SAM" id="MobiDB-lite"/>
    </source>
</evidence>
<sequence length="521" mass="57263">MSGNIDARTRDTPQEVARSDEKKSYRGMRSQLKNLVLPNATLIATSPGDNICQLCSVAALTAAIEKSKRDILPGDLRYGTDYHNHHHHHQENELEVSRSLGGYVGSYSVSNDELKQSYGPPNYQPGKPLSTEQHTTVVKNNPQVPVPSYGVPEVNQVQTLNKQYLSPVVDAAKKVQSKTLTTFTKPVETTLSQKETVDYLAPSVKAPVTSYGDPVTTVEIKTAGNLQEPTSYGVPAVKTSAVPLLDTKVEQTVLPKVHDHLEETKTVHETQVKTQLTVPQVSDVAHQTPVVDSSLLLPVNDLPTPVNTNTDFSKLVPLTVDQSSTFVDHPDFDTAYQFNLRNSGSLGNQQKLLNVQLPNPYVSPYTYGVSYQFPHSLYTSQVHQPLPSQLNNLVPYPLAGNNHLFTNNVKVKEPGSIGTFFQETFSNLQFPQFPQLPQLPQLSQLPQFPNLGSFFQLPTPAPTPVPENLDVVEGKKVEPTDHLFDSKPVALDTSLTKTSTVVTKTSSGYTQPVDENGAYVY</sequence>
<name>A0A834N8B5_VESPE</name>
<accession>A0A834N8B5</accession>
<reference evidence="2" key="1">
    <citation type="journal article" date="2020" name="G3 (Bethesda)">
        <title>High-Quality Assemblies for Three Invasive Social Wasps from the &lt;i&gt;Vespula&lt;/i&gt; Genus.</title>
        <authorList>
            <person name="Harrop T.W.R."/>
            <person name="Guhlin J."/>
            <person name="McLaughlin G.M."/>
            <person name="Permina E."/>
            <person name="Stockwell P."/>
            <person name="Gilligan J."/>
            <person name="Le Lec M.F."/>
            <person name="Gruber M.A.M."/>
            <person name="Quinn O."/>
            <person name="Lovegrove M."/>
            <person name="Duncan E.J."/>
            <person name="Remnant E.J."/>
            <person name="Van Eeckhoven J."/>
            <person name="Graham B."/>
            <person name="Knapp R.A."/>
            <person name="Langford K.W."/>
            <person name="Kronenberg Z."/>
            <person name="Press M.O."/>
            <person name="Eacker S.M."/>
            <person name="Wilson-Rankin E.E."/>
            <person name="Purcell J."/>
            <person name="Lester P.J."/>
            <person name="Dearden P.K."/>
        </authorList>
    </citation>
    <scope>NUCLEOTIDE SEQUENCE</scope>
    <source>
        <strain evidence="2">Volc-1</strain>
    </source>
</reference>
<dbReference type="AlphaFoldDB" id="A0A834N8B5"/>